<dbReference type="SUPFAM" id="SSF51445">
    <property type="entry name" value="(Trans)glycosidases"/>
    <property type="match status" value="1"/>
</dbReference>
<dbReference type="Proteomes" id="UP001143362">
    <property type="component" value="Unassembled WGS sequence"/>
</dbReference>
<sequence>MKWLILAPLIIAGSFLAGATSATENTAPANAAEGPSKVEIIERDGKFQLLRNGQPYAIKGAGIDHADLELFAASGGNSFRTWAVDDGALPAKELLDRAHALGLTVSLCLEFAPERVGFDYNDPVAVAKQKEETRARVLANKDHPALLTWFIGNELNFDYTNSKVYDAVNDVAEMIKELDPNHPVTTTIAGFDKRAVKDIQERAPALDFVSFQLYADLANLPKYLKKARFKKPYFVTEWGAVGHWEVHKTKWGAPVEQTSSEKAAHYADSYLKVLEPFGDQAIGNYVFLWGQKQERTSTWYGMFTEDGARTEAVDVMHFIWTGRWPANRAPRISRIQLNGKNPYEGIYLWRGKSYDAEVVIVDYDKDTIEYRWEVRRESRAKEIGGDTEAIPELVQGVVGTSSTPKIKVTAPDEKGAYRLFVYAYDGQGNAAHSNTPFYVK</sequence>
<name>A0ABT3TCZ6_9GAMM</name>
<dbReference type="Gene3D" id="3.20.20.80">
    <property type="entry name" value="Glycosidases"/>
    <property type="match status" value="1"/>
</dbReference>
<dbReference type="RefSeq" id="WP_279244152.1">
    <property type="nucleotide sequence ID" value="NZ_SHNN01000001.1"/>
</dbReference>
<evidence type="ECO:0000313" key="4">
    <source>
        <dbReference type="Proteomes" id="UP001143362"/>
    </source>
</evidence>
<feature type="domain" description="Glycoside hydrolase family 2 catalytic" evidence="2">
    <location>
        <begin position="122"/>
        <end position="241"/>
    </location>
</feature>
<dbReference type="Pfam" id="PF02836">
    <property type="entry name" value="Glyco_hydro_2_C"/>
    <property type="match status" value="1"/>
</dbReference>
<organism evidence="3 4">
    <name type="scientific">Candidatus Litorirhabdus singularis</name>
    <dbReference type="NCBI Taxonomy" id="2518993"/>
    <lineage>
        <taxon>Bacteria</taxon>
        <taxon>Pseudomonadati</taxon>
        <taxon>Pseudomonadota</taxon>
        <taxon>Gammaproteobacteria</taxon>
        <taxon>Cellvibrionales</taxon>
        <taxon>Halieaceae</taxon>
        <taxon>Candidatus Litorirhabdus</taxon>
    </lineage>
</organism>
<comment type="caution">
    <text evidence="3">The sequence shown here is derived from an EMBL/GenBank/DDBJ whole genome shotgun (WGS) entry which is preliminary data.</text>
</comment>
<dbReference type="EMBL" id="SHNN01000001">
    <property type="protein sequence ID" value="MCX2980173.1"/>
    <property type="molecule type" value="Genomic_DNA"/>
</dbReference>
<dbReference type="InterPro" id="IPR006103">
    <property type="entry name" value="Glyco_hydro_2_cat"/>
</dbReference>
<feature type="chain" id="PRO_5045957351" description="Glycoside hydrolase family 2 catalytic domain-containing protein" evidence="1">
    <location>
        <begin position="20"/>
        <end position="440"/>
    </location>
</feature>
<evidence type="ECO:0000256" key="1">
    <source>
        <dbReference type="SAM" id="SignalP"/>
    </source>
</evidence>
<gene>
    <name evidence="3" type="ORF">EYC98_04745</name>
</gene>
<reference evidence="3" key="1">
    <citation type="submission" date="2019-02" db="EMBL/GenBank/DDBJ databases">
        <authorList>
            <person name="Li S.-H."/>
        </authorList>
    </citation>
    <scope>NUCLEOTIDE SEQUENCE</scope>
    <source>
        <strain evidence="3">IMCC14734</strain>
    </source>
</reference>
<keyword evidence="1" id="KW-0732">Signal</keyword>
<keyword evidence="4" id="KW-1185">Reference proteome</keyword>
<proteinExistence type="predicted"/>
<dbReference type="InterPro" id="IPR017853">
    <property type="entry name" value="GH"/>
</dbReference>
<evidence type="ECO:0000313" key="3">
    <source>
        <dbReference type="EMBL" id="MCX2980173.1"/>
    </source>
</evidence>
<protein>
    <recommendedName>
        <fullName evidence="2">Glycoside hydrolase family 2 catalytic domain-containing protein</fullName>
    </recommendedName>
</protein>
<accession>A0ABT3TCZ6</accession>
<feature type="signal peptide" evidence="1">
    <location>
        <begin position="1"/>
        <end position="19"/>
    </location>
</feature>
<evidence type="ECO:0000259" key="2">
    <source>
        <dbReference type="Pfam" id="PF02836"/>
    </source>
</evidence>